<dbReference type="Gene3D" id="3.50.50.60">
    <property type="entry name" value="FAD/NAD(P)-binding domain"/>
    <property type="match status" value="1"/>
</dbReference>
<evidence type="ECO:0000313" key="2">
    <source>
        <dbReference type="Proteomes" id="UP000007485"/>
    </source>
</evidence>
<keyword evidence="2" id="KW-1185">Reference proteome</keyword>
<dbReference type="STRING" id="985053.VMUT_0191"/>
<proteinExistence type="predicted"/>
<dbReference type="PANTHER" id="PTHR42685:SF21">
    <property type="entry name" value="DEHYDROGENASE (FLAVOPROTEIN)-LIKE PROTEIN"/>
    <property type="match status" value="1"/>
</dbReference>
<dbReference type="GeneID" id="10287843"/>
<dbReference type="KEGG" id="vmo:VMUT_0191"/>
<sequence>MSKSDIIVIGAGPSGLYLARELSKVMNVRIVEEDKVLGVPPHCTGLVNLDSLKALNVASPIVNTYRYIRLIDLSGNSITFDFKRRAIAMLDRPGLEHYLADGLGSATLILGERVTELSNDFIRTRSREETFNLAVIAEGANMALTKEIIPWKPTYVYGVQTDTKSFISSELMPRGDDEIVVIFDRKLSEHYFAWIVPRDFHEFRVGLADDINTWTKFTELLKIIKAEYLKPFGGKVIIGGSPDHVVAGNTAVIGDAAGFVKPMTGGGIIMGMLSAKILAESIHNVIKEGLSINDALVIYDTLFRKYIRGKIKALGSASRILHMMINNSLDDAMRLMNNVNVDVYDYDNHIDAILRAASKRPWSFIRAIFTVMNELSLIEPGTISELIKENME</sequence>
<organism evidence="1 2">
    <name type="scientific">Vulcanisaeta moutnovskia (strain 768-28)</name>
    <dbReference type="NCBI Taxonomy" id="985053"/>
    <lineage>
        <taxon>Archaea</taxon>
        <taxon>Thermoproteota</taxon>
        <taxon>Thermoprotei</taxon>
        <taxon>Thermoproteales</taxon>
        <taxon>Thermoproteaceae</taxon>
        <taxon>Vulcanisaeta</taxon>
    </lineage>
</organism>
<gene>
    <name evidence="1" type="ordered locus">VMUT_0191</name>
</gene>
<dbReference type="HOGENOM" id="CLU_024648_0_1_2"/>
<dbReference type="eggNOG" id="arCOG00570">
    <property type="taxonomic scope" value="Archaea"/>
</dbReference>
<dbReference type="RefSeq" id="WP_013603570.1">
    <property type="nucleotide sequence ID" value="NC_015151.1"/>
</dbReference>
<dbReference type="PANTHER" id="PTHR42685">
    <property type="entry name" value="GERANYLGERANYL DIPHOSPHATE REDUCTASE"/>
    <property type="match status" value="1"/>
</dbReference>
<accession>F0QSY6</accession>
<dbReference type="Proteomes" id="UP000007485">
    <property type="component" value="Chromosome"/>
</dbReference>
<name>F0QSY6_VULM7</name>
<dbReference type="AlphaFoldDB" id="F0QSY6"/>
<dbReference type="PRINTS" id="PR00420">
    <property type="entry name" value="RNGMNOXGNASE"/>
</dbReference>
<dbReference type="OrthoDB" id="46008at2157"/>
<dbReference type="InterPro" id="IPR036188">
    <property type="entry name" value="FAD/NAD-bd_sf"/>
</dbReference>
<dbReference type="EMBL" id="CP002529">
    <property type="protein sequence ID" value="ADY00407.1"/>
    <property type="molecule type" value="Genomic_DNA"/>
</dbReference>
<dbReference type="SUPFAM" id="SSF51905">
    <property type="entry name" value="FAD/NAD(P)-binding domain"/>
    <property type="match status" value="1"/>
</dbReference>
<protein>
    <submittedName>
        <fullName evidence="1">Dehydrogenase (Flavoprotein)-like protein</fullName>
    </submittedName>
</protein>
<reference evidence="1 2" key="1">
    <citation type="journal article" date="2011" name="J. Bacteriol.">
        <title>Complete genome sequence of 'Vulcanisaeta moutnovskia' strain 768-28, a novel member of the hyperthermophilic crenarchaeal genus vulcanisaeta.</title>
        <authorList>
            <person name="Gumerov V.M."/>
            <person name="Mardanov A.V."/>
            <person name="Beletsky A.V."/>
            <person name="Prokofeva M.I."/>
            <person name="Bonch-Osmolovskaya E.A."/>
            <person name="Ravin N.V."/>
            <person name="Skryabin K.G."/>
        </authorList>
    </citation>
    <scope>NUCLEOTIDE SEQUENCE [LARGE SCALE GENOMIC DNA]</scope>
    <source>
        <strain evidence="1 2">768-28</strain>
    </source>
</reference>
<evidence type="ECO:0000313" key="1">
    <source>
        <dbReference type="EMBL" id="ADY00407.1"/>
    </source>
</evidence>
<dbReference type="InterPro" id="IPR050407">
    <property type="entry name" value="Geranylgeranyl_reductase"/>
</dbReference>